<sequence length="63" mass="7264">MQATTTMIDGVEYSISETESQTILKSLHKDEFGFHCTMRFTKNKAESDLAKENLYDLFAREIV</sequence>
<comment type="caution">
    <text evidence="1">The sequence shown here is derived from an EMBL/GenBank/DDBJ whole genome shotgun (WGS) entry which is preliminary data.</text>
</comment>
<organism evidence="1 2">
    <name type="scientific">Sporosarcina globispora</name>
    <name type="common">Bacillus globisporus</name>
    <dbReference type="NCBI Taxonomy" id="1459"/>
    <lineage>
        <taxon>Bacteria</taxon>
        <taxon>Bacillati</taxon>
        <taxon>Bacillota</taxon>
        <taxon>Bacilli</taxon>
        <taxon>Bacillales</taxon>
        <taxon>Caryophanaceae</taxon>
        <taxon>Sporosarcina</taxon>
    </lineage>
</organism>
<reference evidence="2" key="1">
    <citation type="submission" date="2015-07" db="EMBL/GenBank/DDBJ databases">
        <title>Fjat-10036 dsm4.</title>
        <authorList>
            <person name="Liu B."/>
            <person name="Wang J."/>
            <person name="Zhu Y."/>
            <person name="Liu G."/>
            <person name="Chen Q."/>
            <person name="Chen Z."/>
            <person name="Lan J."/>
            <person name="Che J."/>
            <person name="Ge C."/>
            <person name="Shi H."/>
            <person name="Pan Z."/>
            <person name="Liu X."/>
        </authorList>
    </citation>
    <scope>NUCLEOTIDE SEQUENCE [LARGE SCALE GENOMIC DNA]</scope>
    <source>
        <strain evidence="2">DSM 4</strain>
    </source>
</reference>
<dbReference type="RefSeq" id="WP_053434851.1">
    <property type="nucleotide sequence ID" value="NZ_LGUF01000007.1"/>
</dbReference>
<dbReference type="STRING" id="1459.AF332_12080"/>
<protein>
    <submittedName>
        <fullName evidence="1">Uncharacterized protein</fullName>
    </submittedName>
</protein>
<dbReference type="AlphaFoldDB" id="A0A0M0GCN1"/>
<dbReference type="EMBL" id="LGUF01000007">
    <property type="protein sequence ID" value="KON87493.1"/>
    <property type="molecule type" value="Genomic_DNA"/>
</dbReference>
<evidence type="ECO:0000313" key="2">
    <source>
        <dbReference type="Proteomes" id="UP000037109"/>
    </source>
</evidence>
<name>A0A0M0GCN1_SPOGL</name>
<keyword evidence="2" id="KW-1185">Reference proteome</keyword>
<dbReference type="PATRIC" id="fig|1459.3.peg.2606"/>
<evidence type="ECO:0000313" key="1">
    <source>
        <dbReference type="EMBL" id="KON87493.1"/>
    </source>
</evidence>
<proteinExistence type="predicted"/>
<accession>A0A0M0GCN1</accession>
<gene>
    <name evidence="1" type="ORF">AF332_12080</name>
</gene>
<dbReference type="Proteomes" id="UP000037109">
    <property type="component" value="Unassembled WGS sequence"/>
</dbReference>